<accession>A0A644WIA0</accession>
<dbReference type="AlphaFoldDB" id="A0A644WIA0"/>
<gene>
    <name evidence="1" type="ORF">SDC9_48488</name>
</gene>
<comment type="caution">
    <text evidence="1">The sequence shown here is derived from an EMBL/GenBank/DDBJ whole genome shotgun (WGS) entry which is preliminary data.</text>
</comment>
<reference evidence="1" key="1">
    <citation type="submission" date="2019-08" db="EMBL/GenBank/DDBJ databases">
        <authorList>
            <person name="Kucharzyk K."/>
            <person name="Murdoch R.W."/>
            <person name="Higgins S."/>
            <person name="Loffler F."/>
        </authorList>
    </citation>
    <scope>NUCLEOTIDE SEQUENCE</scope>
</reference>
<proteinExistence type="predicted"/>
<organism evidence="1">
    <name type="scientific">bioreactor metagenome</name>
    <dbReference type="NCBI Taxonomy" id="1076179"/>
    <lineage>
        <taxon>unclassified sequences</taxon>
        <taxon>metagenomes</taxon>
        <taxon>ecological metagenomes</taxon>
    </lineage>
</organism>
<protein>
    <submittedName>
        <fullName evidence="1">Uncharacterized protein</fullName>
    </submittedName>
</protein>
<sequence length="200" mass="22568">MCLLEVPLSEFQHAKMEEALLLLLPVPNGLVKSVIRLLIPHLMEQAETEQGIRFTIGWVGIVLGCTLDGGPEEGLASLEQAAFEQQFAILCIAAVVFWIAPQGFLEIRFASKGCMSILLEMYCCQVQLLNGFDALGFGDGLCRLRIWWKFLGVLNRGREKDFTRIVEYCNRIRLLVCVELRLMELGRLECDSFVCKHFPG</sequence>
<dbReference type="EMBL" id="VSSQ01000855">
    <property type="protein sequence ID" value="MPM02243.1"/>
    <property type="molecule type" value="Genomic_DNA"/>
</dbReference>
<evidence type="ECO:0000313" key="1">
    <source>
        <dbReference type="EMBL" id="MPM02243.1"/>
    </source>
</evidence>
<name>A0A644WIA0_9ZZZZ</name>